<sequence>MSSSLYEPLHPTEFRLLRLLPRRREKDTRKAGGEKGAAKTKRGKGGNKGRKRRAREGKKVKSAENSELVSLKLKTFPISKCPSYQALPYRWGPPEPKQNIRVNKTRQLDIWPELHKALQVFRGLDAIRHPQWIWIDQICIIQEDEDEKGVQIGMMGDISYREAELVTIWAGDGDSKMEESLEKTREFAFAIARCPPMRTQGFVVLGMSSRHLEDYEALFQRQWFTRTWTLQEVLLARSARLVCGRSIKSWDELATVYLRCPEECQSSIGVVRRASLGYGALKPFDTLVRCQERNDSRRYDLEVVTLVRQRDCTESRDRVYGILGLVSPEIRTQITIDTTLHHCTAFKDFAKAFLKHHGPDLFILVPGRVDAEQESESESQSDTNLPSWVPDLTLPPLMTRTWSRHEAGRRFSGLTPDHPLFNDDDTAIQVTGIHMATIKQVYPSVDIEALAPQLDADHRMMERLGFQGPSFTSIDPARARQDIRTLIQRTHSQFGYNATRHLGRADFIRTLMGGHLYPEWLGENLDHRQQFSQLLTALGSSSRGTSDNGLANGPANVFLTSMAEAWKGACLITATVPGRDGVSAGIAHDIGKRGQGFCFLWGFHSCRYEGFRGG</sequence>
<evidence type="ECO:0000259" key="2">
    <source>
        <dbReference type="Pfam" id="PF06985"/>
    </source>
</evidence>
<name>A0ABY6SKX8_PODCO</name>
<dbReference type="PANTHER" id="PTHR24148:SF64">
    <property type="entry name" value="HETEROKARYON INCOMPATIBILITY DOMAIN-CONTAINING PROTEIN"/>
    <property type="match status" value="1"/>
</dbReference>
<evidence type="ECO:0000313" key="3">
    <source>
        <dbReference type="EMBL" id="VBB86930.1"/>
    </source>
</evidence>
<dbReference type="InterPro" id="IPR010730">
    <property type="entry name" value="HET"/>
</dbReference>
<evidence type="ECO:0000256" key="1">
    <source>
        <dbReference type="SAM" id="MobiDB-lite"/>
    </source>
</evidence>
<evidence type="ECO:0000313" key="4">
    <source>
        <dbReference type="Proteomes" id="UP000280685"/>
    </source>
</evidence>
<dbReference type="Proteomes" id="UP000280685">
    <property type="component" value="Chromosome 7"/>
</dbReference>
<reference evidence="3" key="1">
    <citation type="submission" date="2018-02" db="EMBL/GenBank/DDBJ databases">
        <authorList>
            <person name="Silar P."/>
        </authorList>
    </citation>
    <scope>NUCLEOTIDE SEQUENCE [LARGE SCALE GENOMIC DNA]</scope>
    <source>
        <strain evidence="3">T</strain>
    </source>
</reference>
<dbReference type="InterPro" id="IPR052895">
    <property type="entry name" value="HetReg/Transcr_Mod"/>
</dbReference>
<dbReference type="Pfam" id="PF06985">
    <property type="entry name" value="HET"/>
    <property type="match status" value="1"/>
</dbReference>
<dbReference type="EMBL" id="LR026970">
    <property type="protein sequence ID" value="VBB86930.1"/>
    <property type="molecule type" value="Genomic_DNA"/>
</dbReference>
<feature type="compositionally biased region" description="Basic and acidic residues" evidence="1">
    <location>
        <begin position="16"/>
        <end position="37"/>
    </location>
</feature>
<proteinExistence type="predicted"/>
<accession>A0ABY6SKX8</accession>
<feature type="region of interest" description="Disordered" evidence="1">
    <location>
        <begin position="16"/>
        <end position="62"/>
    </location>
</feature>
<feature type="compositionally biased region" description="Basic residues" evidence="1">
    <location>
        <begin position="38"/>
        <end position="56"/>
    </location>
</feature>
<gene>
    <name evidence="3" type="ORF">PODCO_709380</name>
</gene>
<keyword evidence="4" id="KW-1185">Reference proteome</keyword>
<dbReference type="PANTHER" id="PTHR24148">
    <property type="entry name" value="ANKYRIN REPEAT DOMAIN-CONTAINING PROTEIN 39 HOMOLOG-RELATED"/>
    <property type="match status" value="1"/>
</dbReference>
<organism evidence="3 4">
    <name type="scientific">Podospora comata</name>
    <dbReference type="NCBI Taxonomy" id="48703"/>
    <lineage>
        <taxon>Eukaryota</taxon>
        <taxon>Fungi</taxon>
        <taxon>Dikarya</taxon>
        <taxon>Ascomycota</taxon>
        <taxon>Pezizomycotina</taxon>
        <taxon>Sordariomycetes</taxon>
        <taxon>Sordariomycetidae</taxon>
        <taxon>Sordariales</taxon>
        <taxon>Podosporaceae</taxon>
        <taxon>Podospora</taxon>
    </lineage>
</organism>
<feature type="domain" description="Heterokaryon incompatibility" evidence="2">
    <location>
        <begin position="84"/>
        <end position="232"/>
    </location>
</feature>
<protein>
    <submittedName>
        <fullName evidence="3">Heterokaryon incompatibility protein</fullName>
    </submittedName>
</protein>